<name>A0ABS3CB92_9BACT</name>
<organism evidence="1 2">
    <name type="scientific">Algoriphagus pacificus</name>
    <dbReference type="NCBI Taxonomy" id="2811234"/>
    <lineage>
        <taxon>Bacteria</taxon>
        <taxon>Pseudomonadati</taxon>
        <taxon>Bacteroidota</taxon>
        <taxon>Cytophagia</taxon>
        <taxon>Cytophagales</taxon>
        <taxon>Cyclobacteriaceae</taxon>
        <taxon>Algoriphagus</taxon>
    </lineage>
</organism>
<gene>
    <name evidence="1" type="ORF">J0A69_00120</name>
</gene>
<evidence type="ECO:0000313" key="2">
    <source>
        <dbReference type="Proteomes" id="UP000664480"/>
    </source>
</evidence>
<comment type="caution">
    <text evidence="1">The sequence shown here is derived from an EMBL/GenBank/DDBJ whole genome shotgun (WGS) entry which is preliminary data.</text>
</comment>
<dbReference type="EMBL" id="JAFKCU010000001">
    <property type="protein sequence ID" value="MBN7813806.1"/>
    <property type="molecule type" value="Genomic_DNA"/>
</dbReference>
<evidence type="ECO:0008006" key="3">
    <source>
        <dbReference type="Google" id="ProtNLM"/>
    </source>
</evidence>
<reference evidence="1 2" key="1">
    <citation type="submission" date="2021-03" db="EMBL/GenBank/DDBJ databases">
        <title>novel species isolated from a fishpond in China.</title>
        <authorList>
            <person name="Lu H."/>
            <person name="Cai Z."/>
        </authorList>
    </citation>
    <scope>NUCLEOTIDE SEQUENCE [LARGE SCALE GENOMIC DNA]</scope>
    <source>
        <strain evidence="1 2">YJ13C</strain>
    </source>
</reference>
<sequence length="379" mass="43872">MVREFIPFLIVCLFSCSSEKFSEQEINISFEGPEELDLGDTGLSSDLMKAYKMTGIPLKNGVLVFNNYYDRIDTLFFQEDLSYAKMGKSIQKEGPYGVDNFFWFDSSADGFVFYSQNDVYIQNPSELKRVNLLNDPLFGNENTHQIIQDFSFNNYANHFSDLDNSSYFLAKNFINEEVSFFKLDHSDFSLEKVNVPFKQQLLEDHTVSYSAGGAKVYRPNTPNILMDFPNRIIVSYPFTNLIQVGNILTNDFSEYEYETFHYPNQKKLPLKVSGLGSREEANDIGSLWSNDVLYGPLYALGKRNYVRIVRGPKQAVEESIFYLEVYDTSFEKLKEIPLNEFTDDLDKFHLVVGDEIIIRAKNQPAEDLFKFYRLKLINQ</sequence>
<keyword evidence="2" id="KW-1185">Reference proteome</keyword>
<proteinExistence type="predicted"/>
<evidence type="ECO:0000313" key="1">
    <source>
        <dbReference type="EMBL" id="MBN7813806.1"/>
    </source>
</evidence>
<accession>A0ABS3CB92</accession>
<dbReference type="Proteomes" id="UP000664480">
    <property type="component" value="Unassembled WGS sequence"/>
</dbReference>
<protein>
    <recommendedName>
        <fullName evidence="3">TolB-like 6-blade propeller-like</fullName>
    </recommendedName>
</protein>
<dbReference type="RefSeq" id="WP_206584495.1">
    <property type="nucleotide sequence ID" value="NZ_JAFKCU010000001.1"/>
</dbReference>